<keyword evidence="3" id="KW-1185">Reference proteome</keyword>
<proteinExistence type="predicted"/>
<organism evidence="2 3">
    <name type="scientific">Drosophila mojavensis</name>
    <name type="common">Fruit fly</name>
    <dbReference type="NCBI Taxonomy" id="7230"/>
    <lineage>
        <taxon>Eukaryota</taxon>
        <taxon>Metazoa</taxon>
        <taxon>Ecdysozoa</taxon>
        <taxon>Arthropoda</taxon>
        <taxon>Hexapoda</taxon>
        <taxon>Insecta</taxon>
        <taxon>Pterygota</taxon>
        <taxon>Neoptera</taxon>
        <taxon>Endopterygota</taxon>
        <taxon>Diptera</taxon>
        <taxon>Brachycera</taxon>
        <taxon>Muscomorpha</taxon>
        <taxon>Ephydroidea</taxon>
        <taxon>Drosophilidae</taxon>
        <taxon>Drosophila</taxon>
    </lineage>
</organism>
<evidence type="ECO:0000313" key="3">
    <source>
        <dbReference type="Proteomes" id="UP000009192"/>
    </source>
</evidence>
<reference evidence="2 3" key="1">
    <citation type="journal article" date="2007" name="Nature">
        <title>Evolution of genes and genomes on the Drosophila phylogeny.</title>
        <authorList>
            <consortium name="Drosophila 12 Genomes Consortium"/>
            <person name="Clark A.G."/>
            <person name="Eisen M.B."/>
            <person name="Smith D.R."/>
            <person name="Bergman C.M."/>
            <person name="Oliver B."/>
            <person name="Markow T.A."/>
            <person name="Kaufman T.C."/>
            <person name="Kellis M."/>
            <person name="Gelbart W."/>
            <person name="Iyer V.N."/>
            <person name="Pollard D.A."/>
            <person name="Sackton T.B."/>
            <person name="Larracuente A.M."/>
            <person name="Singh N.D."/>
            <person name="Abad J.P."/>
            <person name="Abt D.N."/>
            <person name="Adryan B."/>
            <person name="Aguade M."/>
            <person name="Akashi H."/>
            <person name="Anderson W.W."/>
            <person name="Aquadro C.F."/>
            <person name="Ardell D.H."/>
            <person name="Arguello R."/>
            <person name="Artieri C.G."/>
            <person name="Barbash D.A."/>
            <person name="Barker D."/>
            <person name="Barsanti P."/>
            <person name="Batterham P."/>
            <person name="Batzoglou S."/>
            <person name="Begun D."/>
            <person name="Bhutkar A."/>
            <person name="Blanco E."/>
            <person name="Bosak S.A."/>
            <person name="Bradley R.K."/>
            <person name="Brand A.D."/>
            <person name="Brent M.R."/>
            <person name="Brooks A.N."/>
            <person name="Brown R.H."/>
            <person name="Butlin R.K."/>
            <person name="Caggese C."/>
            <person name="Calvi B.R."/>
            <person name="Bernardo de Carvalho A."/>
            <person name="Caspi A."/>
            <person name="Castrezana S."/>
            <person name="Celniker S.E."/>
            <person name="Chang J.L."/>
            <person name="Chapple C."/>
            <person name="Chatterji S."/>
            <person name="Chinwalla A."/>
            <person name="Civetta A."/>
            <person name="Clifton S.W."/>
            <person name="Comeron J.M."/>
            <person name="Costello J.C."/>
            <person name="Coyne J.A."/>
            <person name="Daub J."/>
            <person name="David R.G."/>
            <person name="Delcher A.L."/>
            <person name="Delehaunty K."/>
            <person name="Do C.B."/>
            <person name="Ebling H."/>
            <person name="Edwards K."/>
            <person name="Eickbush T."/>
            <person name="Evans J.D."/>
            <person name="Filipski A."/>
            <person name="Findeiss S."/>
            <person name="Freyhult E."/>
            <person name="Fulton L."/>
            <person name="Fulton R."/>
            <person name="Garcia A.C."/>
            <person name="Gardiner A."/>
            <person name="Garfield D.A."/>
            <person name="Garvin B.E."/>
            <person name="Gibson G."/>
            <person name="Gilbert D."/>
            <person name="Gnerre S."/>
            <person name="Godfrey J."/>
            <person name="Good R."/>
            <person name="Gotea V."/>
            <person name="Gravely B."/>
            <person name="Greenberg A.J."/>
            <person name="Griffiths-Jones S."/>
            <person name="Gross S."/>
            <person name="Guigo R."/>
            <person name="Gustafson E.A."/>
            <person name="Haerty W."/>
            <person name="Hahn M.W."/>
            <person name="Halligan D.L."/>
            <person name="Halpern A.L."/>
            <person name="Halter G.M."/>
            <person name="Han M.V."/>
            <person name="Heger A."/>
            <person name="Hillier L."/>
            <person name="Hinrichs A.S."/>
            <person name="Holmes I."/>
            <person name="Hoskins R.A."/>
            <person name="Hubisz M.J."/>
            <person name="Hultmark D."/>
            <person name="Huntley M.A."/>
            <person name="Jaffe D.B."/>
            <person name="Jagadeeshan S."/>
            <person name="Jeck W.R."/>
            <person name="Johnson J."/>
            <person name="Jones C.D."/>
            <person name="Jordan W.C."/>
            <person name="Karpen G.H."/>
            <person name="Kataoka E."/>
            <person name="Keightley P.D."/>
            <person name="Kheradpour P."/>
            <person name="Kirkness E.F."/>
            <person name="Koerich L.B."/>
            <person name="Kristiansen K."/>
            <person name="Kudrna D."/>
            <person name="Kulathinal R.J."/>
            <person name="Kumar S."/>
            <person name="Kwok R."/>
            <person name="Lander E."/>
            <person name="Langley C.H."/>
            <person name="Lapoint R."/>
            <person name="Lazzaro B.P."/>
            <person name="Lee S.J."/>
            <person name="Levesque L."/>
            <person name="Li R."/>
            <person name="Lin C.F."/>
            <person name="Lin M.F."/>
            <person name="Lindblad-Toh K."/>
            <person name="Llopart A."/>
            <person name="Long M."/>
            <person name="Low L."/>
            <person name="Lozovsky E."/>
            <person name="Lu J."/>
            <person name="Luo M."/>
            <person name="Machado C.A."/>
            <person name="Makalowski W."/>
            <person name="Marzo M."/>
            <person name="Matsuda M."/>
            <person name="Matzkin L."/>
            <person name="McAllister B."/>
            <person name="McBride C.S."/>
            <person name="McKernan B."/>
            <person name="McKernan K."/>
            <person name="Mendez-Lago M."/>
            <person name="Minx P."/>
            <person name="Mollenhauer M.U."/>
            <person name="Montooth K."/>
            <person name="Mount S.M."/>
            <person name="Mu X."/>
            <person name="Myers E."/>
            <person name="Negre B."/>
            <person name="Newfeld S."/>
            <person name="Nielsen R."/>
            <person name="Noor M.A."/>
            <person name="O'Grady P."/>
            <person name="Pachter L."/>
            <person name="Papaceit M."/>
            <person name="Parisi M.J."/>
            <person name="Parisi M."/>
            <person name="Parts L."/>
            <person name="Pedersen J.S."/>
            <person name="Pesole G."/>
            <person name="Phillippy A.M."/>
            <person name="Ponting C.P."/>
            <person name="Pop M."/>
            <person name="Porcelli D."/>
            <person name="Powell J.R."/>
            <person name="Prohaska S."/>
            <person name="Pruitt K."/>
            <person name="Puig M."/>
            <person name="Quesneville H."/>
            <person name="Ram K.R."/>
            <person name="Rand D."/>
            <person name="Rasmussen M.D."/>
            <person name="Reed L.K."/>
            <person name="Reenan R."/>
            <person name="Reily A."/>
            <person name="Remington K.A."/>
            <person name="Rieger T.T."/>
            <person name="Ritchie M.G."/>
            <person name="Robin C."/>
            <person name="Rogers Y.H."/>
            <person name="Rohde C."/>
            <person name="Rozas J."/>
            <person name="Rubenfield M.J."/>
            <person name="Ruiz A."/>
            <person name="Russo S."/>
            <person name="Salzberg S.L."/>
            <person name="Sanchez-Gracia A."/>
            <person name="Saranga D.J."/>
            <person name="Sato H."/>
            <person name="Schaeffer S.W."/>
            <person name="Schatz M.C."/>
            <person name="Schlenke T."/>
            <person name="Schwartz R."/>
            <person name="Segarra C."/>
            <person name="Singh R.S."/>
            <person name="Sirot L."/>
            <person name="Sirota M."/>
            <person name="Sisneros N.B."/>
            <person name="Smith C.D."/>
            <person name="Smith T.F."/>
            <person name="Spieth J."/>
            <person name="Stage D.E."/>
            <person name="Stark A."/>
            <person name="Stephan W."/>
            <person name="Strausberg R.L."/>
            <person name="Strempel S."/>
            <person name="Sturgill D."/>
            <person name="Sutton G."/>
            <person name="Sutton G.G."/>
            <person name="Tao W."/>
            <person name="Teichmann S."/>
            <person name="Tobari Y.N."/>
            <person name="Tomimura Y."/>
            <person name="Tsolas J.M."/>
            <person name="Valente V.L."/>
            <person name="Venter E."/>
            <person name="Venter J.C."/>
            <person name="Vicario S."/>
            <person name="Vieira F.G."/>
            <person name="Vilella A.J."/>
            <person name="Villasante A."/>
            <person name="Walenz B."/>
            <person name="Wang J."/>
            <person name="Wasserman M."/>
            <person name="Watts T."/>
            <person name="Wilson D."/>
            <person name="Wilson R.K."/>
            <person name="Wing R.A."/>
            <person name="Wolfner M.F."/>
            <person name="Wong A."/>
            <person name="Wong G.K."/>
            <person name="Wu C.I."/>
            <person name="Wu G."/>
            <person name="Yamamoto D."/>
            <person name="Yang H.P."/>
            <person name="Yang S.P."/>
            <person name="Yorke J.A."/>
            <person name="Yoshida K."/>
            <person name="Zdobnov E."/>
            <person name="Zhang P."/>
            <person name="Zhang Y."/>
            <person name="Zimin A.V."/>
            <person name="Baldwin J."/>
            <person name="Abdouelleil A."/>
            <person name="Abdulkadir J."/>
            <person name="Abebe A."/>
            <person name="Abera B."/>
            <person name="Abreu J."/>
            <person name="Acer S.C."/>
            <person name="Aftuck L."/>
            <person name="Alexander A."/>
            <person name="An P."/>
            <person name="Anderson E."/>
            <person name="Anderson S."/>
            <person name="Arachi H."/>
            <person name="Azer M."/>
            <person name="Bachantsang P."/>
            <person name="Barry A."/>
            <person name="Bayul T."/>
            <person name="Berlin A."/>
            <person name="Bessette D."/>
            <person name="Bloom T."/>
            <person name="Blye J."/>
            <person name="Boguslavskiy L."/>
            <person name="Bonnet C."/>
            <person name="Boukhgalter B."/>
            <person name="Bourzgui I."/>
            <person name="Brown A."/>
            <person name="Cahill P."/>
            <person name="Channer S."/>
            <person name="Cheshatsang Y."/>
            <person name="Chuda L."/>
            <person name="Citroen M."/>
            <person name="Collymore A."/>
            <person name="Cooke P."/>
            <person name="Costello M."/>
            <person name="D'Aco K."/>
            <person name="Daza R."/>
            <person name="De Haan G."/>
            <person name="DeGray S."/>
            <person name="DeMaso C."/>
            <person name="Dhargay N."/>
            <person name="Dooley K."/>
            <person name="Dooley E."/>
            <person name="Doricent M."/>
            <person name="Dorje P."/>
            <person name="Dorjee K."/>
            <person name="Dupes A."/>
            <person name="Elong R."/>
            <person name="Falk J."/>
            <person name="Farina A."/>
            <person name="Faro S."/>
            <person name="Ferguson D."/>
            <person name="Fisher S."/>
            <person name="Foley C.D."/>
            <person name="Franke A."/>
            <person name="Friedrich D."/>
            <person name="Gadbois L."/>
            <person name="Gearin G."/>
            <person name="Gearin C.R."/>
            <person name="Giannoukos G."/>
            <person name="Goode T."/>
            <person name="Graham J."/>
            <person name="Grandbois E."/>
            <person name="Grewal S."/>
            <person name="Gyaltsen K."/>
            <person name="Hafez N."/>
            <person name="Hagos B."/>
            <person name="Hall J."/>
            <person name="Henson C."/>
            <person name="Hollinger A."/>
            <person name="Honan T."/>
            <person name="Huard M.D."/>
            <person name="Hughes L."/>
            <person name="Hurhula B."/>
            <person name="Husby M.E."/>
            <person name="Kamat A."/>
            <person name="Kanga B."/>
            <person name="Kashin S."/>
            <person name="Khazanovich D."/>
            <person name="Kisner P."/>
            <person name="Lance K."/>
            <person name="Lara M."/>
            <person name="Lee W."/>
            <person name="Lennon N."/>
            <person name="Letendre F."/>
            <person name="LeVine R."/>
            <person name="Lipovsky A."/>
            <person name="Liu X."/>
            <person name="Liu J."/>
            <person name="Liu S."/>
            <person name="Lokyitsang T."/>
            <person name="Lokyitsang Y."/>
            <person name="Lubonja R."/>
            <person name="Lui A."/>
            <person name="MacDonald P."/>
            <person name="Magnisalis V."/>
            <person name="Maru K."/>
            <person name="Matthews C."/>
            <person name="McCusker W."/>
            <person name="McDonough S."/>
            <person name="Mehta T."/>
            <person name="Meldrim J."/>
            <person name="Meneus L."/>
            <person name="Mihai O."/>
            <person name="Mihalev A."/>
            <person name="Mihova T."/>
            <person name="Mittelman R."/>
            <person name="Mlenga V."/>
            <person name="Montmayeur A."/>
            <person name="Mulrain L."/>
            <person name="Navidi A."/>
            <person name="Naylor J."/>
            <person name="Negash T."/>
            <person name="Nguyen T."/>
            <person name="Nguyen N."/>
            <person name="Nicol R."/>
            <person name="Norbu C."/>
            <person name="Norbu N."/>
            <person name="Novod N."/>
            <person name="O'Neill B."/>
            <person name="Osman S."/>
            <person name="Markiewicz E."/>
            <person name="Oyono O.L."/>
            <person name="Patti C."/>
            <person name="Phunkhang P."/>
            <person name="Pierre F."/>
            <person name="Priest M."/>
            <person name="Raghuraman S."/>
            <person name="Rege F."/>
            <person name="Reyes R."/>
            <person name="Rise C."/>
            <person name="Rogov P."/>
            <person name="Ross K."/>
            <person name="Ryan E."/>
            <person name="Settipalli S."/>
            <person name="Shea T."/>
            <person name="Sherpa N."/>
            <person name="Shi L."/>
            <person name="Shih D."/>
            <person name="Sparrow T."/>
            <person name="Spaulding J."/>
            <person name="Stalker J."/>
            <person name="Stange-Thomann N."/>
            <person name="Stavropoulos S."/>
            <person name="Stone C."/>
            <person name="Strader C."/>
            <person name="Tesfaye S."/>
            <person name="Thomson T."/>
            <person name="Thoulutsang Y."/>
            <person name="Thoulutsang D."/>
            <person name="Topham K."/>
            <person name="Topping I."/>
            <person name="Tsamla T."/>
            <person name="Vassiliev H."/>
            <person name="Vo A."/>
            <person name="Wangchuk T."/>
            <person name="Wangdi T."/>
            <person name="Weiand M."/>
            <person name="Wilkinson J."/>
            <person name="Wilson A."/>
            <person name="Yadav S."/>
            <person name="Young G."/>
            <person name="Yu Q."/>
            <person name="Zembek L."/>
            <person name="Zhong D."/>
            <person name="Zimmer A."/>
            <person name="Zwirko Z."/>
            <person name="Jaffe D.B."/>
            <person name="Alvarez P."/>
            <person name="Brockman W."/>
            <person name="Butler J."/>
            <person name="Chin C."/>
            <person name="Gnerre S."/>
            <person name="Grabherr M."/>
            <person name="Kleber M."/>
            <person name="Mauceli E."/>
            <person name="MacCallum I."/>
        </authorList>
    </citation>
    <scope>NUCLEOTIDE SEQUENCE [LARGE SCALE GENOMIC DNA]</scope>
    <source>
        <strain evidence="3">Tucson 15081-1352.22</strain>
    </source>
</reference>
<dbReference type="InParanoid" id="A0A0Q9XB10"/>
<evidence type="ECO:0000256" key="1">
    <source>
        <dbReference type="SAM" id="MobiDB-lite"/>
    </source>
</evidence>
<protein>
    <submittedName>
        <fullName evidence="2">Uncharacterized protein</fullName>
    </submittedName>
</protein>
<sequence length="55" mass="6047">MQKYGKKAKRTELREEQNLSPAAVDKRSLYSLSLSLSLFLSPSLSLSVSFPLGSS</sequence>
<evidence type="ECO:0000313" key="2">
    <source>
        <dbReference type="EMBL" id="KRG05712.1"/>
    </source>
</evidence>
<dbReference type="AlphaFoldDB" id="A0A0Q9XB10"/>
<feature type="region of interest" description="Disordered" evidence="1">
    <location>
        <begin position="1"/>
        <end position="21"/>
    </location>
</feature>
<dbReference type="KEGG" id="dmo:Dmoj_GI26205"/>
<name>A0A0Q9XB10_DROMO</name>
<accession>A0A0Q9XB10</accession>
<dbReference type="EMBL" id="CH933809">
    <property type="protein sequence ID" value="KRG05712.1"/>
    <property type="molecule type" value="Genomic_DNA"/>
</dbReference>
<dbReference type="Proteomes" id="UP000009192">
    <property type="component" value="Unassembled WGS sequence"/>
</dbReference>
<gene>
    <name evidence="2" type="primary">Dmoj\GI26205</name>
    <name evidence="2" type="ORF">Dmoj_GI26205</name>
</gene>